<feature type="region of interest" description="Disordered" evidence="1">
    <location>
        <begin position="150"/>
        <end position="172"/>
    </location>
</feature>
<protein>
    <submittedName>
        <fullName evidence="3">Uncharacterized protein</fullName>
    </submittedName>
</protein>
<feature type="chain" id="PRO_5038946502" evidence="2">
    <location>
        <begin position="20"/>
        <end position="218"/>
    </location>
</feature>
<gene>
    <name evidence="3" type="ORF">SAMN04244570_2563</name>
</gene>
<accession>A0A1T4YFZ8</accession>
<feature type="region of interest" description="Disordered" evidence="1">
    <location>
        <begin position="21"/>
        <end position="73"/>
    </location>
</feature>
<feature type="compositionally biased region" description="Acidic residues" evidence="1">
    <location>
        <begin position="44"/>
        <end position="73"/>
    </location>
</feature>
<evidence type="ECO:0000256" key="1">
    <source>
        <dbReference type="SAM" id="MobiDB-lite"/>
    </source>
</evidence>
<feature type="signal peptide" evidence="2">
    <location>
        <begin position="1"/>
        <end position="19"/>
    </location>
</feature>
<sequence length="218" mass="23978">MNNKWRIIFASFAASLLLAACGTSDSDDNPSSTDGTNGSAVETPADEPETDIEEDVDSATAEGDEADSTEEEDLLKDAVETKSDAQDYSVMVMPGYTLTSEEPGRDSLYVDEDSETFMRIETTAKDEEAFSFDEWYENMEELLAASTDGAEPTELTDEAELPQGEGITNVKGAEAKSDEGYFKGFVMEREDKLVRVTIYATEDNEHIKEFTEMASTIK</sequence>
<keyword evidence="4" id="KW-1185">Reference proteome</keyword>
<dbReference type="Proteomes" id="UP000190042">
    <property type="component" value="Unassembled WGS sequence"/>
</dbReference>
<evidence type="ECO:0000256" key="2">
    <source>
        <dbReference type="SAM" id="SignalP"/>
    </source>
</evidence>
<dbReference type="PROSITE" id="PS51257">
    <property type="entry name" value="PROKAR_LIPOPROTEIN"/>
    <property type="match status" value="1"/>
</dbReference>
<dbReference type="AlphaFoldDB" id="A0A1T4YFZ8"/>
<evidence type="ECO:0000313" key="4">
    <source>
        <dbReference type="Proteomes" id="UP000190042"/>
    </source>
</evidence>
<dbReference type="EMBL" id="FUYJ01000004">
    <property type="protein sequence ID" value="SKB00709.1"/>
    <property type="molecule type" value="Genomic_DNA"/>
</dbReference>
<dbReference type="RefSeq" id="WP_078817857.1">
    <property type="nucleotide sequence ID" value="NZ_FUYJ01000004.1"/>
</dbReference>
<organism evidence="3 4">
    <name type="scientific">Sporosarcina newyorkensis</name>
    <dbReference type="NCBI Taxonomy" id="759851"/>
    <lineage>
        <taxon>Bacteria</taxon>
        <taxon>Bacillati</taxon>
        <taxon>Bacillota</taxon>
        <taxon>Bacilli</taxon>
        <taxon>Bacillales</taxon>
        <taxon>Caryophanaceae</taxon>
        <taxon>Sporosarcina</taxon>
    </lineage>
</organism>
<evidence type="ECO:0000313" key="3">
    <source>
        <dbReference type="EMBL" id="SKB00709.1"/>
    </source>
</evidence>
<feature type="compositionally biased region" description="Low complexity" evidence="1">
    <location>
        <begin position="21"/>
        <end position="37"/>
    </location>
</feature>
<proteinExistence type="predicted"/>
<keyword evidence="2" id="KW-0732">Signal</keyword>
<name>A0A1T4YFZ8_9BACL</name>
<reference evidence="4" key="1">
    <citation type="submission" date="2017-02" db="EMBL/GenBank/DDBJ databases">
        <authorList>
            <person name="Varghese N."/>
            <person name="Submissions S."/>
        </authorList>
    </citation>
    <scope>NUCLEOTIDE SEQUENCE [LARGE SCALE GENOMIC DNA]</scope>
    <source>
        <strain evidence="4">DSM 23966</strain>
    </source>
</reference>